<dbReference type="RefSeq" id="WP_135994794.1">
    <property type="nucleotide sequence ID" value="NZ_CP071057.1"/>
</dbReference>
<keyword evidence="2" id="KW-0560">Oxidoreductase</keyword>
<evidence type="ECO:0000313" key="4">
    <source>
        <dbReference type="Proteomes" id="UP000308054"/>
    </source>
</evidence>
<dbReference type="CDD" id="cd05233">
    <property type="entry name" value="SDR_c"/>
    <property type="match status" value="1"/>
</dbReference>
<dbReference type="PRINTS" id="PR00080">
    <property type="entry name" value="SDRFAMILY"/>
</dbReference>
<dbReference type="EMBL" id="SRXW01000001">
    <property type="protein sequence ID" value="TGY90296.1"/>
    <property type="molecule type" value="Genomic_DNA"/>
</dbReference>
<evidence type="ECO:0000256" key="2">
    <source>
        <dbReference type="ARBA" id="ARBA00023002"/>
    </source>
</evidence>
<dbReference type="GO" id="GO:0016616">
    <property type="term" value="F:oxidoreductase activity, acting on the CH-OH group of donors, NAD or NADP as acceptor"/>
    <property type="evidence" value="ECO:0007669"/>
    <property type="project" value="TreeGrafter"/>
</dbReference>
<dbReference type="AlphaFoldDB" id="A0A4S2H3X8"/>
<dbReference type="Gene3D" id="3.40.50.720">
    <property type="entry name" value="NAD(P)-binding Rossmann-like Domain"/>
    <property type="match status" value="1"/>
</dbReference>
<accession>A0A4S2H3X8</accession>
<organism evidence="3 4">
    <name type="scientific">Marinicauda algicola</name>
    <dbReference type="NCBI Taxonomy" id="2029849"/>
    <lineage>
        <taxon>Bacteria</taxon>
        <taxon>Pseudomonadati</taxon>
        <taxon>Pseudomonadota</taxon>
        <taxon>Alphaproteobacteria</taxon>
        <taxon>Maricaulales</taxon>
        <taxon>Maricaulaceae</taxon>
        <taxon>Marinicauda</taxon>
    </lineage>
</organism>
<evidence type="ECO:0000256" key="1">
    <source>
        <dbReference type="ARBA" id="ARBA00006484"/>
    </source>
</evidence>
<proteinExistence type="inferred from homology"/>
<dbReference type="SUPFAM" id="SSF51735">
    <property type="entry name" value="NAD(P)-binding Rossmann-fold domains"/>
    <property type="match status" value="1"/>
</dbReference>
<protein>
    <submittedName>
        <fullName evidence="3">SDR family oxidoreductase</fullName>
    </submittedName>
</protein>
<dbReference type="PANTHER" id="PTHR42760">
    <property type="entry name" value="SHORT-CHAIN DEHYDROGENASES/REDUCTASES FAMILY MEMBER"/>
    <property type="match status" value="1"/>
</dbReference>
<dbReference type="PANTHER" id="PTHR42760:SF133">
    <property type="entry name" value="3-OXOACYL-[ACYL-CARRIER-PROTEIN] REDUCTASE"/>
    <property type="match status" value="1"/>
</dbReference>
<comment type="similarity">
    <text evidence="1">Belongs to the short-chain dehydrogenases/reductases (SDR) family.</text>
</comment>
<dbReference type="InterPro" id="IPR036291">
    <property type="entry name" value="NAD(P)-bd_dom_sf"/>
</dbReference>
<dbReference type="InterPro" id="IPR002347">
    <property type="entry name" value="SDR_fam"/>
</dbReference>
<keyword evidence="4" id="KW-1185">Reference proteome</keyword>
<dbReference type="PRINTS" id="PR00081">
    <property type="entry name" value="GDHRDH"/>
</dbReference>
<dbReference type="GO" id="GO:0048038">
    <property type="term" value="F:quinone binding"/>
    <property type="evidence" value="ECO:0007669"/>
    <property type="project" value="TreeGrafter"/>
</dbReference>
<evidence type="ECO:0000313" key="3">
    <source>
        <dbReference type="EMBL" id="TGY90296.1"/>
    </source>
</evidence>
<dbReference type="Proteomes" id="UP000308054">
    <property type="component" value="Unassembled WGS sequence"/>
</dbReference>
<dbReference type="Pfam" id="PF13561">
    <property type="entry name" value="adh_short_C2"/>
    <property type="match status" value="1"/>
</dbReference>
<reference evidence="3 4" key="1">
    <citation type="journal article" date="2017" name="Int. J. Syst. Evol. Microbiol.">
        <title>Marinicauda algicola sp. nov., isolated from a marine red alga Rhodosorus marinus.</title>
        <authorList>
            <person name="Jeong S.E."/>
            <person name="Jeon S.H."/>
            <person name="Chun B.H."/>
            <person name="Kim D.W."/>
            <person name="Jeon C.O."/>
        </authorList>
    </citation>
    <scope>NUCLEOTIDE SEQUENCE [LARGE SCALE GENOMIC DNA]</scope>
    <source>
        <strain evidence="3 4">JCM 31718</strain>
    </source>
</reference>
<dbReference type="OrthoDB" id="9779041at2"/>
<gene>
    <name evidence="3" type="ORF">E5163_04000</name>
</gene>
<dbReference type="GO" id="GO:0006633">
    <property type="term" value="P:fatty acid biosynthetic process"/>
    <property type="evidence" value="ECO:0007669"/>
    <property type="project" value="TreeGrafter"/>
</dbReference>
<comment type="caution">
    <text evidence="3">The sequence shown here is derived from an EMBL/GenBank/DDBJ whole genome shotgun (WGS) entry which is preliminary data.</text>
</comment>
<name>A0A4S2H3X8_9PROT</name>
<sequence length="232" mass="25209">MTRTLIVTGASKGLGAHVSRRAIEEGYRVVGLARNFDDTHKFSDHFEPVVCDVTDPERLREVAKSKRRDDEIYGVINCAGVASMNLAVSTPASTIDKLINTNLLGTIHSSIQFGKLLARKKRGRIINFSTIAVALSLKGESIYVASKAGVEGFSRTFAREMADFNVTVNCIAPGPIDTQLIAGVPKASINKIVEQQIIPRKAKPEDVWKVISMLLDDRSDMITGEILNLGGA</sequence>